<name>A0A5N1IUG1_9BACT</name>
<feature type="binding site" description="covalent" evidence="8">
    <location>
        <position position="68"/>
    </location>
    <ligand>
        <name>heme c</name>
        <dbReference type="ChEBI" id="CHEBI:61717"/>
        <label>1</label>
    </ligand>
</feature>
<dbReference type="Gene3D" id="1.10.760.10">
    <property type="entry name" value="Cytochrome c-like domain"/>
    <property type="match status" value="2"/>
</dbReference>
<keyword evidence="12" id="KW-1185">Reference proteome</keyword>
<sequence>MRVSVLLSALLLLFTIGLTVSSRNVPATSFFALPGKEAKSGNLIKQEQLLGEKIFFDSNLSNPAGLSCASCHSPQKGFADPLNRFVSAGAVKGLSGNRNAASVAYAAFTPPFHFDSTENHYAGGFFWDGRANSLTAQATVPLFSHLEMNADKNRLAAYLQQSSYRQLFEQVYGEQALDDPETAVTSLAKAIAAFEHTSQVSPFSSKYDLYLKGKTQLNDQELRGLQLFNDPKKGNCAACHSSEPDPETGLVLFTDFTYDNIGLPANPEIKKEQKGNYIPDLGLGAVVRKPEENGKFKVPTLRNVALTAPYFHNGVIASLEETVRFYNERDTGRFGKPEVPENMNNEELGNLKLTEQEIRDITAFMRTLTDGYRPG</sequence>
<dbReference type="InterPro" id="IPR036909">
    <property type="entry name" value="Cyt_c-like_dom_sf"/>
</dbReference>
<reference evidence="11 12" key="1">
    <citation type="submission" date="2019-09" db="EMBL/GenBank/DDBJ databases">
        <title>Genome sequence of Adhaeribacter sp. M2.</title>
        <authorList>
            <person name="Srinivasan S."/>
        </authorList>
    </citation>
    <scope>NUCLEOTIDE SEQUENCE [LARGE SCALE GENOMIC DNA]</scope>
    <source>
        <strain evidence="11 12">M2</strain>
    </source>
</reference>
<comment type="cofactor">
    <cofactor evidence="8">
        <name>heme</name>
        <dbReference type="ChEBI" id="CHEBI:30413"/>
    </cofactor>
    <text evidence="8">Binds 2 heme groups.</text>
</comment>
<dbReference type="PANTHER" id="PTHR30600:SF10">
    <property type="entry name" value="BLL6722 PROTEIN"/>
    <property type="match status" value="1"/>
</dbReference>
<evidence type="ECO:0000256" key="8">
    <source>
        <dbReference type="PIRSR" id="PIRSR000294-1"/>
    </source>
</evidence>
<keyword evidence="2 8" id="KW-0349">Heme</keyword>
<dbReference type="InterPro" id="IPR051395">
    <property type="entry name" value="Cytochrome_c_Peroxidase/MauG"/>
</dbReference>
<evidence type="ECO:0000313" key="12">
    <source>
        <dbReference type="Proteomes" id="UP000326570"/>
    </source>
</evidence>
<dbReference type="PIRSF" id="PIRSF000294">
    <property type="entry name" value="Cytochrome-c_peroxidase"/>
    <property type="match status" value="1"/>
</dbReference>
<evidence type="ECO:0000256" key="7">
    <source>
        <dbReference type="ARBA" id="ARBA00023004"/>
    </source>
</evidence>
<comment type="PTM">
    <text evidence="8">Binds 2 heme groups per subunit.</text>
</comment>
<dbReference type="Pfam" id="PF00034">
    <property type="entry name" value="Cytochrom_C"/>
    <property type="match status" value="1"/>
</dbReference>
<feature type="domain" description="Cytochrome c" evidence="10">
    <location>
        <begin position="219"/>
        <end position="369"/>
    </location>
</feature>
<feature type="domain" description="Cytochrome c" evidence="10">
    <location>
        <begin position="46"/>
        <end position="163"/>
    </location>
</feature>
<dbReference type="GO" id="GO:0020037">
    <property type="term" value="F:heme binding"/>
    <property type="evidence" value="ECO:0007669"/>
    <property type="project" value="InterPro"/>
</dbReference>
<protein>
    <submittedName>
        <fullName evidence="11">C-type cytochrome</fullName>
    </submittedName>
</protein>
<evidence type="ECO:0000256" key="9">
    <source>
        <dbReference type="PIRSR" id="PIRSR000294-2"/>
    </source>
</evidence>
<feature type="binding site" description="axial binding residue" evidence="9">
    <location>
        <position position="72"/>
    </location>
    <ligand>
        <name>heme c</name>
        <dbReference type="ChEBI" id="CHEBI:61717"/>
        <label>1</label>
    </ligand>
    <ligandPart>
        <name>Fe</name>
        <dbReference type="ChEBI" id="CHEBI:18248"/>
    </ligandPart>
</feature>
<evidence type="ECO:0000313" key="11">
    <source>
        <dbReference type="EMBL" id="KAA9333694.1"/>
    </source>
</evidence>
<feature type="binding site" description="axial binding residue" evidence="9">
    <location>
        <position position="240"/>
    </location>
    <ligand>
        <name>heme c</name>
        <dbReference type="ChEBI" id="CHEBI:61717"/>
        <label>2</label>
    </ligand>
    <ligandPart>
        <name>Fe</name>
        <dbReference type="ChEBI" id="CHEBI:18248"/>
    </ligandPart>
</feature>
<dbReference type="GO" id="GO:0046872">
    <property type="term" value="F:metal ion binding"/>
    <property type="evidence" value="ECO:0007669"/>
    <property type="project" value="UniProtKB-KW"/>
</dbReference>
<dbReference type="PANTHER" id="PTHR30600">
    <property type="entry name" value="CYTOCHROME C PEROXIDASE-RELATED"/>
    <property type="match status" value="1"/>
</dbReference>
<feature type="binding site" description="covalent" evidence="8">
    <location>
        <position position="239"/>
    </location>
    <ligand>
        <name>heme c</name>
        <dbReference type="ChEBI" id="CHEBI:61717"/>
        <label>2</label>
    </ligand>
</feature>
<dbReference type="EMBL" id="VTWT01000005">
    <property type="protein sequence ID" value="KAA9333694.1"/>
    <property type="molecule type" value="Genomic_DNA"/>
</dbReference>
<dbReference type="SUPFAM" id="SSF46626">
    <property type="entry name" value="Cytochrome c"/>
    <property type="match status" value="2"/>
</dbReference>
<feature type="binding site" description="covalent" evidence="8">
    <location>
        <position position="236"/>
    </location>
    <ligand>
        <name>heme c</name>
        <dbReference type="ChEBI" id="CHEBI:61717"/>
        <label>2</label>
    </ligand>
</feature>
<evidence type="ECO:0000256" key="6">
    <source>
        <dbReference type="ARBA" id="ARBA00023002"/>
    </source>
</evidence>
<comment type="caution">
    <text evidence="11">The sequence shown here is derived from an EMBL/GenBank/DDBJ whole genome shotgun (WGS) entry which is preliminary data.</text>
</comment>
<dbReference type="GO" id="GO:0042597">
    <property type="term" value="C:periplasmic space"/>
    <property type="evidence" value="ECO:0007669"/>
    <property type="project" value="UniProtKB-SubCell"/>
</dbReference>
<keyword evidence="6" id="KW-0560">Oxidoreductase</keyword>
<accession>A0A5N1IUG1</accession>
<dbReference type="AlphaFoldDB" id="A0A5N1IUG1"/>
<gene>
    <name evidence="11" type="ORF">F0P94_10625</name>
</gene>
<evidence type="ECO:0000256" key="2">
    <source>
        <dbReference type="ARBA" id="ARBA00022617"/>
    </source>
</evidence>
<dbReference type="Proteomes" id="UP000326570">
    <property type="component" value="Unassembled WGS sequence"/>
</dbReference>
<dbReference type="GO" id="GO:0004130">
    <property type="term" value="F:cytochrome-c peroxidase activity"/>
    <property type="evidence" value="ECO:0007669"/>
    <property type="project" value="TreeGrafter"/>
</dbReference>
<proteinExistence type="predicted"/>
<dbReference type="InterPro" id="IPR004852">
    <property type="entry name" value="Di-haem_cyt_c_peroxidsae"/>
</dbReference>
<dbReference type="InterPro" id="IPR009056">
    <property type="entry name" value="Cyt_c-like_dom"/>
</dbReference>
<dbReference type="InterPro" id="IPR026259">
    <property type="entry name" value="MauG/Cytc_peroxidase"/>
</dbReference>
<comment type="subcellular location">
    <subcellularLocation>
        <location evidence="1">Periplasm</location>
    </subcellularLocation>
</comment>
<evidence type="ECO:0000256" key="3">
    <source>
        <dbReference type="ARBA" id="ARBA00022723"/>
    </source>
</evidence>
<dbReference type="Pfam" id="PF03150">
    <property type="entry name" value="CCP_MauG"/>
    <property type="match status" value="1"/>
</dbReference>
<dbReference type="GO" id="GO:0009055">
    <property type="term" value="F:electron transfer activity"/>
    <property type="evidence" value="ECO:0007669"/>
    <property type="project" value="InterPro"/>
</dbReference>
<keyword evidence="4" id="KW-0732">Signal</keyword>
<evidence type="ECO:0000256" key="5">
    <source>
        <dbReference type="ARBA" id="ARBA00022764"/>
    </source>
</evidence>
<dbReference type="PROSITE" id="PS51007">
    <property type="entry name" value="CYTC"/>
    <property type="match status" value="2"/>
</dbReference>
<dbReference type="RefSeq" id="WP_150903860.1">
    <property type="nucleotide sequence ID" value="NZ_VTWT01000005.1"/>
</dbReference>
<keyword evidence="5" id="KW-0574">Periplasm</keyword>
<evidence type="ECO:0000256" key="4">
    <source>
        <dbReference type="ARBA" id="ARBA00022729"/>
    </source>
</evidence>
<evidence type="ECO:0000256" key="1">
    <source>
        <dbReference type="ARBA" id="ARBA00004418"/>
    </source>
</evidence>
<feature type="binding site" description="covalent" evidence="8">
    <location>
        <position position="71"/>
    </location>
    <ligand>
        <name>heme c</name>
        <dbReference type="ChEBI" id="CHEBI:61717"/>
        <label>1</label>
    </ligand>
</feature>
<organism evidence="11 12">
    <name type="scientific">Adhaeribacter soli</name>
    <dbReference type="NCBI Taxonomy" id="2607655"/>
    <lineage>
        <taxon>Bacteria</taxon>
        <taxon>Pseudomonadati</taxon>
        <taxon>Bacteroidota</taxon>
        <taxon>Cytophagia</taxon>
        <taxon>Cytophagales</taxon>
        <taxon>Hymenobacteraceae</taxon>
        <taxon>Adhaeribacter</taxon>
    </lineage>
</organism>
<evidence type="ECO:0000259" key="10">
    <source>
        <dbReference type="PROSITE" id="PS51007"/>
    </source>
</evidence>
<keyword evidence="3 9" id="KW-0479">Metal-binding</keyword>
<keyword evidence="7 9" id="KW-0408">Iron</keyword>